<dbReference type="Gene3D" id="3.40.47.40">
    <property type="entry name" value="Stage V sporulation protein AD"/>
    <property type="match status" value="1"/>
</dbReference>
<sequence>MAIKKIGSQTVKFDNPPIINGTSTTVGPKEGEGPLSEYFDVVLKDDLYGEKSWELSESKMLRETVKAAIQNSNKKISDMEYMLSGDLLNQLMSASFAARDLGIPFFGLYGACSTMTESLSLGSMIIDGGYADNLIAVTSSHFSSAERQFRFPLEHGNQRKPTAHWTVTGAGAAVLSSYGNGPIINYVTTGKVVDYGIKDANNMGAAMAPSAADTIVKHFEDTGLSTDYYDLIVTGDLGQIGKEITEELVLDKGYNILNNYNDCGLLIFDNKAQDTHAGGSGCGCSACVFCGYIYKELMKKNLNRVLLISTGALLSVTSTQQGQSIPGIAHAVSIINQGS</sequence>
<dbReference type="EMBL" id="FUZT01000025">
    <property type="protein sequence ID" value="SKC91492.1"/>
    <property type="molecule type" value="Genomic_DNA"/>
</dbReference>
<evidence type="ECO:0000313" key="1">
    <source>
        <dbReference type="EMBL" id="SKC91492.1"/>
    </source>
</evidence>
<dbReference type="STRING" id="36842.SAMN02194393_05327"/>
<dbReference type="Proteomes" id="UP000190285">
    <property type="component" value="Unassembled WGS sequence"/>
</dbReference>
<protein>
    <submittedName>
        <fullName evidence="1">Stage V sporulation protein AD</fullName>
    </submittedName>
</protein>
<dbReference type="InterPro" id="IPR016039">
    <property type="entry name" value="Thiolase-like"/>
</dbReference>
<dbReference type="AlphaFoldDB" id="A0A1T5MTI3"/>
<dbReference type="SUPFAM" id="SSF53901">
    <property type="entry name" value="Thiolase-like"/>
    <property type="match status" value="1"/>
</dbReference>
<dbReference type="RefSeq" id="WP_079495895.1">
    <property type="nucleotide sequence ID" value="NZ_FUZT01000025.1"/>
</dbReference>
<dbReference type="InterPro" id="IPR010894">
    <property type="entry name" value="SpoVAD"/>
</dbReference>
<organism evidence="1 2">
    <name type="scientific">Maledivibacter halophilus</name>
    <dbReference type="NCBI Taxonomy" id="36842"/>
    <lineage>
        <taxon>Bacteria</taxon>
        <taxon>Bacillati</taxon>
        <taxon>Bacillota</taxon>
        <taxon>Clostridia</taxon>
        <taxon>Peptostreptococcales</taxon>
        <taxon>Caminicellaceae</taxon>
        <taxon>Maledivibacter</taxon>
    </lineage>
</organism>
<name>A0A1T5MTI3_9FIRM</name>
<dbReference type="GO" id="GO:0016746">
    <property type="term" value="F:acyltransferase activity"/>
    <property type="evidence" value="ECO:0007669"/>
    <property type="project" value="InterPro"/>
</dbReference>
<dbReference type="InterPro" id="IPR038369">
    <property type="entry name" value="SpoVAD_sf"/>
</dbReference>
<dbReference type="Pfam" id="PF07451">
    <property type="entry name" value="SpoVAD"/>
    <property type="match status" value="1"/>
</dbReference>
<keyword evidence="2" id="KW-1185">Reference proteome</keyword>
<dbReference type="NCBIfam" id="TIGR02845">
    <property type="entry name" value="spore_V_AD"/>
    <property type="match status" value="1"/>
</dbReference>
<proteinExistence type="predicted"/>
<evidence type="ECO:0000313" key="2">
    <source>
        <dbReference type="Proteomes" id="UP000190285"/>
    </source>
</evidence>
<dbReference type="NCBIfam" id="NF006160">
    <property type="entry name" value="PRK08304.1"/>
    <property type="match status" value="1"/>
</dbReference>
<dbReference type="PIRSF" id="PIRSF011570">
    <property type="entry name" value="SpoVAD"/>
    <property type="match status" value="1"/>
</dbReference>
<gene>
    <name evidence="1" type="ORF">SAMN02194393_05327</name>
</gene>
<accession>A0A1T5MTI3</accession>
<dbReference type="OrthoDB" id="9770068at2"/>
<reference evidence="1 2" key="1">
    <citation type="submission" date="2017-02" db="EMBL/GenBank/DDBJ databases">
        <authorList>
            <person name="Peterson S.W."/>
        </authorList>
    </citation>
    <scope>NUCLEOTIDE SEQUENCE [LARGE SCALE GENOMIC DNA]</scope>
    <source>
        <strain evidence="1 2">M1</strain>
    </source>
</reference>